<dbReference type="Proteomes" id="UP001157974">
    <property type="component" value="Unassembled WGS sequence"/>
</dbReference>
<reference evidence="3 4" key="1">
    <citation type="journal article" date="2023" name="Nat. Commun.">
        <title>Origin of minicircular mitochondrial genomes in red algae.</title>
        <authorList>
            <person name="Lee Y."/>
            <person name="Cho C.H."/>
            <person name="Lee Y.M."/>
            <person name="Park S.I."/>
            <person name="Yang J.H."/>
            <person name="West J.A."/>
            <person name="Bhattacharya D."/>
            <person name="Yoon H.S."/>
        </authorList>
    </citation>
    <scope>NUCLEOTIDE SEQUENCE [LARGE SCALE GENOMIC DNA]</scope>
    <source>
        <strain evidence="3 4">CCMP1338</strain>
        <tissue evidence="3">Whole cell</tissue>
    </source>
</reference>
<sequence length="872" mass="98613">MTTVRRILMCSLLSLLWFYVEAAVVDVDFKADLCMNDDCSFERDKFVNMHYNVFNSELDDEQLAFLMDELDVGVGRNLQGPLSTTPGFSARPSFSELRDAGRQKIERLKRMESRRIYDTRFKIVGDNYRAFEEGRKDVRSFIRHASWFFETHFDDSQGVMMPRYYEVANEVMVKWNMFGNNERETLHEIAEFMGGVCCGIKETLGKRVMCGGPAAAFPHYQRRDFEMWKLRVHDFYMRAGRCIDFWSQHFYDLDGGILEAIMDSVNSFTVHHYGKIYPQVVSEFGAFSKAWFDKEGNGAAPPTASRDWAIIHKTIGIMMQLMKRPDQILKTVAFVTGKSSWTSGEHPYPWAMLKPAKNGSYQWTPLLDIFKAFKDVKGEYRRSHTDDCNLVINAIADDTHGYLLIKNSVNRTINVKLRHINGAPRSKNLLMRRLYLNEVPLNPSDREQELTRSGTPVFKTTVESPTLAAISMKPEEMVVLIYEFESPPKIQRRVTVTEHFTRQADLMPFRGRETLRYRIANVPNAEASGSAWLKLGISRRNGLSFQANVVFNGESIAYEAKSAPYYDGEWMPYWAMVKVPIRRDLVAIENRITISFNDDEPGWISSVILELETIEATDGPAEDESSEHVSSSVGTRNLVTNGGFEHDLANWEHVGRVWLANADSNVRSGGSAVALREHARIEQQFNVKPGKSYIATVMGKAAEDGARLEVELQLRGAAVRRRAIESTVFSASRTVFPVKVNSTTGTIVLRVPQDGVGGYFDAVRVEEVLPIDTLELSSPVPTSLSPRGTISVTIDYHVRATLDVVVFIRRGSNYIAGVRRTVNAGASTITLPINLGRVTLRRGMYDLVACLRQAGGNYTSNVFRLQETLPVV</sequence>
<dbReference type="InterPro" id="IPR041224">
    <property type="entry name" value="BPA_C"/>
</dbReference>
<feature type="chain" id="PRO_5043854958" description="Beta-porphyranase A C-terminal domain-containing protein" evidence="1">
    <location>
        <begin position="23"/>
        <end position="872"/>
    </location>
</feature>
<dbReference type="SUPFAM" id="SSF51445">
    <property type="entry name" value="(Trans)glycosidases"/>
    <property type="match status" value="1"/>
</dbReference>
<dbReference type="Pfam" id="PF18040">
    <property type="entry name" value="BPA_C"/>
    <property type="match status" value="1"/>
</dbReference>
<dbReference type="Gene3D" id="2.60.120.1200">
    <property type="match status" value="1"/>
</dbReference>
<evidence type="ECO:0000259" key="2">
    <source>
        <dbReference type="Pfam" id="PF18040"/>
    </source>
</evidence>
<feature type="domain" description="Beta-porphyranase A C-terminal" evidence="2">
    <location>
        <begin position="517"/>
        <end position="610"/>
    </location>
</feature>
<dbReference type="Gene3D" id="2.60.120.260">
    <property type="entry name" value="Galactose-binding domain-like"/>
    <property type="match status" value="1"/>
</dbReference>
<name>A0AAV8UNG3_9RHOD</name>
<dbReference type="AlphaFoldDB" id="A0AAV8UNG3"/>
<dbReference type="EMBL" id="JAMWBK010000006">
    <property type="protein sequence ID" value="KAJ8904075.1"/>
    <property type="molecule type" value="Genomic_DNA"/>
</dbReference>
<dbReference type="InterPro" id="IPR013780">
    <property type="entry name" value="Glyco_hydro_b"/>
</dbReference>
<dbReference type="InterPro" id="IPR017853">
    <property type="entry name" value="GH"/>
</dbReference>
<dbReference type="Gene3D" id="2.60.40.1180">
    <property type="entry name" value="Golgi alpha-mannosidase II"/>
    <property type="match status" value="1"/>
</dbReference>
<evidence type="ECO:0000256" key="1">
    <source>
        <dbReference type="SAM" id="SignalP"/>
    </source>
</evidence>
<dbReference type="Gene3D" id="3.20.20.80">
    <property type="entry name" value="Glycosidases"/>
    <property type="match status" value="1"/>
</dbReference>
<organism evidence="3 4">
    <name type="scientific">Rhodosorus marinus</name>
    <dbReference type="NCBI Taxonomy" id="101924"/>
    <lineage>
        <taxon>Eukaryota</taxon>
        <taxon>Rhodophyta</taxon>
        <taxon>Stylonematophyceae</taxon>
        <taxon>Stylonematales</taxon>
        <taxon>Stylonemataceae</taxon>
        <taxon>Rhodosorus</taxon>
    </lineage>
</organism>
<keyword evidence="4" id="KW-1185">Reference proteome</keyword>
<accession>A0AAV8UNG3</accession>
<comment type="caution">
    <text evidence="3">The sequence shown here is derived from an EMBL/GenBank/DDBJ whole genome shotgun (WGS) entry which is preliminary data.</text>
</comment>
<feature type="signal peptide" evidence="1">
    <location>
        <begin position="1"/>
        <end position="22"/>
    </location>
</feature>
<evidence type="ECO:0000313" key="3">
    <source>
        <dbReference type="EMBL" id="KAJ8904075.1"/>
    </source>
</evidence>
<evidence type="ECO:0000313" key="4">
    <source>
        <dbReference type="Proteomes" id="UP001157974"/>
    </source>
</evidence>
<protein>
    <recommendedName>
        <fullName evidence="2">Beta-porphyranase A C-terminal domain-containing protein</fullName>
    </recommendedName>
</protein>
<gene>
    <name evidence="3" type="ORF">NDN08_000604</name>
</gene>
<keyword evidence="1" id="KW-0732">Signal</keyword>
<proteinExistence type="predicted"/>